<dbReference type="SUPFAM" id="SSF46689">
    <property type="entry name" value="Homeodomain-like"/>
    <property type="match status" value="1"/>
</dbReference>
<proteinExistence type="predicted"/>
<dbReference type="AlphaFoldDB" id="A0A4Y3INF1"/>
<name>A0A4Y3INF1_9VIBR</name>
<gene>
    <name evidence="1" type="ORF">VCO01S_19700</name>
</gene>
<dbReference type="Proteomes" id="UP000318242">
    <property type="component" value="Unassembled WGS sequence"/>
</dbReference>
<dbReference type="InterPro" id="IPR009057">
    <property type="entry name" value="Homeodomain-like_sf"/>
</dbReference>
<dbReference type="Gene3D" id="1.10.357.10">
    <property type="entry name" value="Tetracycline Repressor, domain 2"/>
    <property type="match status" value="1"/>
</dbReference>
<sequence>MNLGYNYMSINLFKISQFTKVGVMPKRSREDTEITINKIMDAVVEQLLTVGYDKMSYTTLSHATGVSRTGISHHFPKKTDFTTALDGRIYKLFLEHLNLESGLQGFSKSWMSSLEKPQFLAILRLMFHHIVTSDSAQEFAKQGIDRLFVLLKELYGEDSEKELEWLFGRTIIQLAK</sequence>
<dbReference type="EMBL" id="BJLH01000008">
    <property type="protein sequence ID" value="GEA60777.1"/>
    <property type="molecule type" value="Genomic_DNA"/>
</dbReference>
<organism evidence="1 2">
    <name type="scientific">Vibrio comitans NBRC 102076</name>
    <dbReference type="NCBI Taxonomy" id="1219078"/>
    <lineage>
        <taxon>Bacteria</taxon>
        <taxon>Pseudomonadati</taxon>
        <taxon>Pseudomonadota</taxon>
        <taxon>Gammaproteobacteria</taxon>
        <taxon>Vibrionales</taxon>
        <taxon>Vibrionaceae</taxon>
        <taxon>Vibrio</taxon>
    </lineage>
</organism>
<protein>
    <submittedName>
        <fullName evidence="1">Transcriptional regulator</fullName>
    </submittedName>
</protein>
<evidence type="ECO:0000313" key="1">
    <source>
        <dbReference type="EMBL" id="GEA60777.1"/>
    </source>
</evidence>
<reference evidence="1 2" key="1">
    <citation type="submission" date="2019-06" db="EMBL/GenBank/DDBJ databases">
        <title>Whole genome shotgun sequence of Vibrio comitans NBRC 102076.</title>
        <authorList>
            <person name="Hosoyama A."/>
            <person name="Uohara A."/>
            <person name="Ohji S."/>
            <person name="Ichikawa N."/>
        </authorList>
    </citation>
    <scope>NUCLEOTIDE SEQUENCE [LARGE SCALE GENOMIC DNA]</scope>
    <source>
        <strain evidence="1 2">NBRC 102076</strain>
    </source>
</reference>
<keyword evidence="2" id="KW-1185">Reference proteome</keyword>
<comment type="caution">
    <text evidence="1">The sequence shown here is derived from an EMBL/GenBank/DDBJ whole genome shotgun (WGS) entry which is preliminary data.</text>
</comment>
<evidence type="ECO:0000313" key="2">
    <source>
        <dbReference type="Proteomes" id="UP000318242"/>
    </source>
</evidence>
<dbReference type="Pfam" id="PF18285">
    <property type="entry name" value="LuxT_C"/>
    <property type="match status" value="1"/>
</dbReference>
<accession>A0A4Y3INF1</accession>